<sequence length="497" mass="55612">MSIKRKKAGLVISWQKPFSILTPWRKERDAVLNNEVVLTKMKVFNNFRAKLPMGDDSVSTISTVSASEQDIMDPTKTSEASSHLEENSEHPQPGSGSDYLSAIFSDSQLPRLYKFESEDSGVELPSGANSPSTPTGSEQSFVVHSRESSCDSCNLNPEPNSSPHKLVGNSQNSEVQEANNLDDSLNTTVDTQNNKFEQREEISSSSEEHIELYIGDDMDQSRVSGINSEEDNGEKLEQFEEAGALTEMTCSENETVVEESSAETCKDTMDNDVKAETLRRSSSSDSLKDYMDKCCKLSESSPLGSGLGYLEHICQLLEKIGHLQEMNLQLQRQLCSLQKDGRMTKTKEQHCSCGAATLSFQKRPCRSEFLSPSGTFSDLSTIPEVSRHSLMPTRRLWRRSLNRRSYTEGEDCFLGDNSDGLSTPQRRLSENYTWGRVKDIVRKTKFRNQSRLGLTSPTLKMSCPQLYPDLDLMEPAATNRNSMIALGHQSKLDFWIP</sequence>
<dbReference type="AlphaFoldDB" id="A0A3Q3BEL7"/>
<dbReference type="GeneTree" id="ENSGT00530000068411"/>
<evidence type="ECO:0000256" key="1">
    <source>
        <dbReference type="SAM" id="MobiDB-lite"/>
    </source>
</evidence>
<evidence type="ECO:0000259" key="2">
    <source>
        <dbReference type="Pfam" id="PF15552"/>
    </source>
</evidence>
<reference evidence="3" key="1">
    <citation type="submission" date="2025-08" db="UniProtKB">
        <authorList>
            <consortium name="Ensembl"/>
        </authorList>
    </citation>
    <scope>IDENTIFICATION</scope>
</reference>
<dbReference type="Pfam" id="PF15552">
    <property type="entry name" value="DUF4657"/>
    <property type="match status" value="1"/>
</dbReference>
<organism evidence="3 4">
    <name type="scientific">Kryptolebias marmoratus</name>
    <name type="common">Mangrove killifish</name>
    <name type="synonym">Rivulus marmoratus</name>
    <dbReference type="NCBI Taxonomy" id="37003"/>
    <lineage>
        <taxon>Eukaryota</taxon>
        <taxon>Metazoa</taxon>
        <taxon>Chordata</taxon>
        <taxon>Craniata</taxon>
        <taxon>Vertebrata</taxon>
        <taxon>Euteleostomi</taxon>
        <taxon>Actinopterygii</taxon>
        <taxon>Neopterygii</taxon>
        <taxon>Teleostei</taxon>
        <taxon>Neoteleostei</taxon>
        <taxon>Acanthomorphata</taxon>
        <taxon>Ovalentaria</taxon>
        <taxon>Atherinomorphae</taxon>
        <taxon>Cyprinodontiformes</taxon>
        <taxon>Rivulidae</taxon>
        <taxon>Kryptolebias</taxon>
    </lineage>
</organism>
<feature type="compositionally biased region" description="Polar residues" evidence="1">
    <location>
        <begin position="150"/>
        <end position="186"/>
    </location>
</feature>
<evidence type="ECO:0000313" key="3">
    <source>
        <dbReference type="Ensembl" id="ENSKMAP00000023149.1"/>
    </source>
</evidence>
<protein>
    <submittedName>
        <fullName evidence="3">Si:ch211-250c4.4</fullName>
    </submittedName>
</protein>
<dbReference type="Proteomes" id="UP000264800">
    <property type="component" value="Unplaced"/>
</dbReference>
<keyword evidence="4" id="KW-1185">Reference proteome</keyword>
<proteinExistence type="predicted"/>
<evidence type="ECO:0000313" key="4">
    <source>
        <dbReference type="Proteomes" id="UP000264800"/>
    </source>
</evidence>
<dbReference type="OMA" id="EYMEECC"/>
<feature type="region of interest" description="Disordered" evidence="1">
    <location>
        <begin position="118"/>
        <end position="186"/>
    </location>
</feature>
<dbReference type="Ensembl" id="ENSKMAT00000023444.1">
    <property type="protein sequence ID" value="ENSKMAP00000023149.1"/>
    <property type="gene ID" value="ENSKMAG00000017167.1"/>
</dbReference>
<feature type="domain" description="DUF4657" evidence="2">
    <location>
        <begin position="303"/>
        <end position="337"/>
    </location>
</feature>
<name>A0A3Q3BEL7_KRYMA</name>
<feature type="region of interest" description="Disordered" evidence="1">
    <location>
        <begin position="64"/>
        <end position="101"/>
    </location>
</feature>
<feature type="compositionally biased region" description="Polar residues" evidence="1">
    <location>
        <begin position="127"/>
        <end position="142"/>
    </location>
</feature>
<dbReference type="InterPro" id="IPR027958">
    <property type="entry name" value="DUF4657"/>
</dbReference>
<accession>A0A3Q3BEL7</accession>
<reference evidence="3" key="2">
    <citation type="submission" date="2025-09" db="UniProtKB">
        <authorList>
            <consortium name="Ensembl"/>
        </authorList>
    </citation>
    <scope>IDENTIFICATION</scope>
</reference>